<dbReference type="Proteomes" id="UP000228767">
    <property type="component" value="Unassembled WGS sequence"/>
</dbReference>
<sequence>MQIERPAIVAKRQVKIKKSTLCYIVYGLVQILLRKETVVRFTKEECALCEDFGRQREAIPASTKEAFQLLALVLFPGSALYGILGLMAGLCLSGILGIIEAILTQVGPVVAAAPVTMGLIAATVSVVGMFRLEFRYPEGLLLKQWVAPAKLAEVMLSAWWRHLHHFALSGGLHRLPEQGRLPFPSPDSSS</sequence>
<evidence type="ECO:0000256" key="1">
    <source>
        <dbReference type="SAM" id="Phobius"/>
    </source>
</evidence>
<keyword evidence="1" id="KW-0812">Transmembrane</keyword>
<feature type="transmembrane region" description="Helical" evidence="1">
    <location>
        <begin position="111"/>
        <end position="132"/>
    </location>
</feature>
<dbReference type="AlphaFoldDB" id="A0A2H0RDW2"/>
<dbReference type="EMBL" id="PCYI01000019">
    <property type="protein sequence ID" value="PIR44742.1"/>
    <property type="molecule type" value="Genomic_DNA"/>
</dbReference>
<organism evidence="2 3">
    <name type="scientific">Candidatus Vogelbacteria bacterium CG10_big_fil_rev_8_21_14_0_10_51_16</name>
    <dbReference type="NCBI Taxonomy" id="1975045"/>
    <lineage>
        <taxon>Bacteria</taxon>
        <taxon>Candidatus Vogeliibacteriota</taxon>
    </lineage>
</organism>
<accession>A0A2H0RDW2</accession>
<proteinExistence type="predicted"/>
<gene>
    <name evidence="2" type="ORF">COV10_02560</name>
</gene>
<keyword evidence="1" id="KW-0472">Membrane</keyword>
<name>A0A2H0RDW2_9BACT</name>
<feature type="transmembrane region" description="Helical" evidence="1">
    <location>
        <begin position="69"/>
        <end position="99"/>
    </location>
</feature>
<comment type="caution">
    <text evidence="2">The sequence shown here is derived from an EMBL/GenBank/DDBJ whole genome shotgun (WGS) entry which is preliminary data.</text>
</comment>
<evidence type="ECO:0000313" key="3">
    <source>
        <dbReference type="Proteomes" id="UP000228767"/>
    </source>
</evidence>
<evidence type="ECO:0000313" key="2">
    <source>
        <dbReference type="EMBL" id="PIR44742.1"/>
    </source>
</evidence>
<protein>
    <submittedName>
        <fullName evidence="2">Uncharacterized protein</fullName>
    </submittedName>
</protein>
<keyword evidence="1" id="KW-1133">Transmembrane helix</keyword>
<reference evidence="2 3" key="1">
    <citation type="submission" date="2017-09" db="EMBL/GenBank/DDBJ databases">
        <title>Depth-based differentiation of microbial function through sediment-hosted aquifers and enrichment of novel symbionts in the deep terrestrial subsurface.</title>
        <authorList>
            <person name="Probst A.J."/>
            <person name="Ladd B."/>
            <person name="Jarett J.K."/>
            <person name="Geller-Mcgrath D.E."/>
            <person name="Sieber C.M."/>
            <person name="Emerson J.B."/>
            <person name="Anantharaman K."/>
            <person name="Thomas B.C."/>
            <person name="Malmstrom R."/>
            <person name="Stieglmeier M."/>
            <person name="Klingl A."/>
            <person name="Woyke T."/>
            <person name="Ryan C.M."/>
            <person name="Banfield J.F."/>
        </authorList>
    </citation>
    <scope>NUCLEOTIDE SEQUENCE [LARGE SCALE GENOMIC DNA]</scope>
    <source>
        <strain evidence="2">CG10_big_fil_rev_8_21_14_0_10_51_16</strain>
    </source>
</reference>